<sequence length="158" mass="17421">MNANPRPADAMQASFAPLTTERLDALLAVEQAAYSHPWTRGNFIDALAAGYQAQLLVAGGQILGYFVAMPGVQEAHLLNITVAPAFQRQGWAHVMLDALALWARGQGAQWLWLEVRASNTRARQVYEAHGYQQVGLRKRYYPASDGEREDAVVMSLPL</sequence>
<keyword evidence="3" id="KW-0689">Ribosomal protein</keyword>
<reference evidence="3 4" key="1">
    <citation type="submission" date="2023-03" db="EMBL/GenBank/DDBJ databases">
        <title>Diaphorobacter basophil sp. nov., isolated from a sewage-treatment plant.</title>
        <authorList>
            <person name="Yang K."/>
        </authorList>
    </citation>
    <scope>NUCLEOTIDE SEQUENCE [LARGE SCALE GENOMIC DNA]</scope>
    <source>
        <strain evidence="3 4">Y-1</strain>
    </source>
</reference>
<feature type="active site" description="Proton acceptor" evidence="1">
    <location>
        <position position="114"/>
    </location>
</feature>
<dbReference type="EC" id="2.3.1.266" evidence="1"/>
<comment type="function">
    <text evidence="1">Acetylates the N-terminal alanine of ribosomal protein bS18.</text>
</comment>
<dbReference type="InterPro" id="IPR006464">
    <property type="entry name" value="AcTrfase_RimI/Ard1"/>
</dbReference>
<dbReference type="HAMAP" id="MF_02210">
    <property type="entry name" value="RimI"/>
    <property type="match status" value="1"/>
</dbReference>
<feature type="binding site" evidence="1">
    <location>
        <position position="119"/>
    </location>
    <ligand>
        <name>acetyl-CoA</name>
        <dbReference type="ChEBI" id="CHEBI:57288"/>
    </ligand>
</feature>
<proteinExistence type="inferred from homology"/>
<comment type="catalytic activity">
    <reaction evidence="1">
        <text>N-terminal L-alanyl-[ribosomal protein bS18] + acetyl-CoA = N-terminal N(alpha)-acetyl-L-alanyl-[ribosomal protein bS18] + CoA + H(+)</text>
        <dbReference type="Rhea" id="RHEA:43756"/>
        <dbReference type="Rhea" id="RHEA-COMP:10676"/>
        <dbReference type="Rhea" id="RHEA-COMP:10677"/>
        <dbReference type="ChEBI" id="CHEBI:15378"/>
        <dbReference type="ChEBI" id="CHEBI:57287"/>
        <dbReference type="ChEBI" id="CHEBI:57288"/>
        <dbReference type="ChEBI" id="CHEBI:64718"/>
        <dbReference type="ChEBI" id="CHEBI:83683"/>
        <dbReference type="EC" id="2.3.1.266"/>
    </reaction>
</comment>
<dbReference type="CDD" id="cd04301">
    <property type="entry name" value="NAT_SF"/>
    <property type="match status" value="1"/>
</dbReference>
<evidence type="ECO:0000256" key="1">
    <source>
        <dbReference type="HAMAP-Rule" id="MF_02210"/>
    </source>
</evidence>
<dbReference type="Gene3D" id="3.40.630.30">
    <property type="match status" value="1"/>
</dbReference>
<dbReference type="EMBL" id="CP136921">
    <property type="protein sequence ID" value="WOO31600.1"/>
    <property type="molecule type" value="Genomic_DNA"/>
</dbReference>
<comment type="similarity">
    <text evidence="1">Belongs to the acetyltransferase family. RimI subfamily.</text>
</comment>
<keyword evidence="4" id="KW-1185">Reference proteome</keyword>
<evidence type="ECO:0000313" key="4">
    <source>
        <dbReference type="Proteomes" id="UP001303211"/>
    </source>
</evidence>
<dbReference type="SUPFAM" id="SSF55729">
    <property type="entry name" value="Acyl-CoA N-acyltransferases (Nat)"/>
    <property type="match status" value="1"/>
</dbReference>
<comment type="caution">
    <text evidence="1">Lacks conserved residue(s) required for the propagation of feature annotation.</text>
</comment>
<keyword evidence="1" id="KW-0963">Cytoplasm</keyword>
<dbReference type="InterPro" id="IPR043690">
    <property type="entry name" value="RimI"/>
</dbReference>
<accession>A0ABZ0J028</accession>
<dbReference type="GO" id="GO:0005840">
    <property type="term" value="C:ribosome"/>
    <property type="evidence" value="ECO:0007669"/>
    <property type="project" value="UniProtKB-KW"/>
</dbReference>
<feature type="active site" description="Proton donor" evidence="1">
    <location>
        <position position="126"/>
    </location>
</feature>
<protein>
    <recommendedName>
        <fullName evidence="1">[Ribosomal protein bS18]-alanine N-acetyltransferase</fullName>
        <ecNumber evidence="1">2.3.1.266</ecNumber>
    </recommendedName>
</protein>
<dbReference type="InterPro" id="IPR000182">
    <property type="entry name" value="GNAT_dom"/>
</dbReference>
<keyword evidence="1 3" id="KW-0012">Acyltransferase</keyword>
<organism evidence="3 4">
    <name type="scientific">Diaphorobacter limosus</name>
    <dbReference type="NCBI Taxonomy" id="3036128"/>
    <lineage>
        <taxon>Bacteria</taxon>
        <taxon>Pseudomonadati</taxon>
        <taxon>Pseudomonadota</taxon>
        <taxon>Betaproteobacteria</taxon>
        <taxon>Burkholderiales</taxon>
        <taxon>Comamonadaceae</taxon>
        <taxon>Diaphorobacter</taxon>
    </lineage>
</organism>
<keyword evidence="1 3" id="KW-0808">Transferase</keyword>
<comment type="subcellular location">
    <subcellularLocation>
        <location evidence="1">Cytoplasm</location>
    </subcellularLocation>
</comment>
<dbReference type="GO" id="GO:0008999">
    <property type="term" value="F:protein-N-terminal-alanine acetyltransferase activity"/>
    <property type="evidence" value="ECO:0007669"/>
    <property type="project" value="UniProtKB-EC"/>
</dbReference>
<dbReference type="Proteomes" id="UP001303211">
    <property type="component" value="Chromosome"/>
</dbReference>
<name>A0ABZ0J028_9BURK</name>
<dbReference type="NCBIfam" id="TIGR01575">
    <property type="entry name" value="rimI"/>
    <property type="match status" value="1"/>
</dbReference>
<dbReference type="PANTHER" id="PTHR43617">
    <property type="entry name" value="L-AMINO ACID N-ACETYLTRANSFERASE"/>
    <property type="match status" value="1"/>
</dbReference>
<keyword evidence="3" id="KW-0687">Ribonucleoprotein</keyword>
<dbReference type="PROSITE" id="PS51186">
    <property type="entry name" value="GNAT"/>
    <property type="match status" value="1"/>
</dbReference>
<evidence type="ECO:0000313" key="3">
    <source>
        <dbReference type="EMBL" id="WOO31600.1"/>
    </source>
</evidence>
<dbReference type="InterPro" id="IPR050276">
    <property type="entry name" value="MshD_Acetyltransferase"/>
</dbReference>
<dbReference type="InterPro" id="IPR016181">
    <property type="entry name" value="Acyl_CoA_acyltransferase"/>
</dbReference>
<feature type="domain" description="N-acetyltransferase" evidence="2">
    <location>
        <begin position="13"/>
        <end position="158"/>
    </location>
</feature>
<dbReference type="RefSeq" id="WP_317701079.1">
    <property type="nucleotide sequence ID" value="NZ_CP136921.1"/>
</dbReference>
<evidence type="ECO:0000259" key="2">
    <source>
        <dbReference type="PROSITE" id="PS51186"/>
    </source>
</evidence>
<gene>
    <name evidence="1 3" type="primary">rimI</name>
    <name evidence="3" type="ORF">P4826_14440</name>
</gene>
<dbReference type="Pfam" id="PF00583">
    <property type="entry name" value="Acetyltransf_1"/>
    <property type="match status" value="1"/>
</dbReference>
<dbReference type="PANTHER" id="PTHR43617:SF35">
    <property type="entry name" value="[RIBOSOMAL PROTEIN BS18]-ALANINE N-ACETYLTRANSFERASE"/>
    <property type="match status" value="1"/>
</dbReference>